<accession>A0A1S1V920</accession>
<sequence length="48" mass="5961">MYAYYLQRGHSLEKLINLPYVEKYFYFEAMNHSIEEENERYEKMFGGK</sequence>
<dbReference type="STRING" id="39480.EUAN_06890"/>
<name>A0A1S1V920_9FIRM</name>
<dbReference type="RefSeq" id="WP_169817327.1">
    <property type="nucleotide sequence ID" value="NZ_MKIE01000002.1"/>
</dbReference>
<evidence type="ECO:0000313" key="2">
    <source>
        <dbReference type="Proteomes" id="UP000180254"/>
    </source>
</evidence>
<gene>
    <name evidence="1" type="ORF">EUAN_06890</name>
</gene>
<comment type="caution">
    <text evidence="1">The sequence shown here is derived from an EMBL/GenBank/DDBJ whole genome shotgun (WGS) entry which is preliminary data.</text>
</comment>
<dbReference type="EMBL" id="MKIE01000002">
    <property type="protein sequence ID" value="OHW62905.1"/>
    <property type="molecule type" value="Genomic_DNA"/>
</dbReference>
<evidence type="ECO:0000313" key="1">
    <source>
        <dbReference type="EMBL" id="OHW62905.1"/>
    </source>
</evidence>
<dbReference type="AlphaFoldDB" id="A0A1S1V920"/>
<protein>
    <submittedName>
        <fullName evidence="1">Uncharacterized protein</fullName>
    </submittedName>
</protein>
<keyword evidence="2" id="KW-1185">Reference proteome</keyword>
<reference evidence="1 2" key="1">
    <citation type="submission" date="2016-09" db="EMBL/GenBank/DDBJ databases">
        <title>Genome sequence of Eubacterium angustum.</title>
        <authorList>
            <person name="Poehlein A."/>
            <person name="Daniel R."/>
        </authorList>
    </citation>
    <scope>NUCLEOTIDE SEQUENCE [LARGE SCALE GENOMIC DNA]</scope>
    <source>
        <strain evidence="1 2">DSM 1989</strain>
    </source>
</reference>
<organism evidence="1 2">
    <name type="scientific">Andreesenia angusta</name>
    <dbReference type="NCBI Taxonomy" id="39480"/>
    <lineage>
        <taxon>Bacteria</taxon>
        <taxon>Bacillati</taxon>
        <taxon>Bacillota</taxon>
        <taxon>Tissierellia</taxon>
        <taxon>Tissierellales</taxon>
        <taxon>Gottschalkiaceae</taxon>
        <taxon>Andreesenia</taxon>
    </lineage>
</organism>
<dbReference type="Proteomes" id="UP000180254">
    <property type="component" value="Unassembled WGS sequence"/>
</dbReference>
<proteinExistence type="predicted"/>